<accession>A0A151AL64</accession>
<dbReference type="Proteomes" id="UP000075374">
    <property type="component" value="Unassembled WGS sequence"/>
</dbReference>
<keyword evidence="2" id="KW-1185">Reference proteome</keyword>
<evidence type="ECO:0000313" key="2">
    <source>
        <dbReference type="Proteomes" id="UP000075374"/>
    </source>
</evidence>
<dbReference type="PATRIC" id="fig|1121305.3.peg.1889"/>
<proteinExistence type="predicted"/>
<dbReference type="Gene3D" id="1.20.1260.10">
    <property type="match status" value="1"/>
</dbReference>
<dbReference type="SUPFAM" id="SSF47240">
    <property type="entry name" value="Ferritin-like"/>
    <property type="match status" value="1"/>
</dbReference>
<protein>
    <submittedName>
        <fullName evidence="1">Uncharacterized protein</fullName>
    </submittedName>
</protein>
<dbReference type="STRING" id="1121305.CLCOL_18860"/>
<dbReference type="RefSeq" id="WP_061858715.1">
    <property type="nucleotide sequence ID" value="NZ_LTBB01000010.1"/>
</dbReference>
<organism evidence="1 2">
    <name type="scientific">Clostridium colicanis DSM 13634</name>
    <dbReference type="NCBI Taxonomy" id="1121305"/>
    <lineage>
        <taxon>Bacteria</taxon>
        <taxon>Bacillati</taxon>
        <taxon>Bacillota</taxon>
        <taxon>Clostridia</taxon>
        <taxon>Eubacteriales</taxon>
        <taxon>Clostridiaceae</taxon>
        <taxon>Clostridium</taxon>
    </lineage>
</organism>
<sequence length="190" mass="21965">MKKKILSILLTLVLSFYLGIGLTGCSLTNRKEPVNKENTVFTLETTQVNGWGSGAANKDDNLTFEKMLRYAIEDEYIKRTRYELISEKFKIEEPFYSMAKCETGNILTLISLFSKHNLPVPRDKSLEYIKTPKSIEEAYDLCIKGEENNIIMYEKFLKDESLEEDAKAIFLKLRDISKENINKLSKKENN</sequence>
<name>A0A151AL64_9CLOT</name>
<dbReference type="PROSITE" id="PS51257">
    <property type="entry name" value="PROKAR_LIPOPROTEIN"/>
    <property type="match status" value="1"/>
</dbReference>
<dbReference type="AlphaFoldDB" id="A0A151AL64"/>
<evidence type="ECO:0000313" key="1">
    <source>
        <dbReference type="EMBL" id="KYH28394.1"/>
    </source>
</evidence>
<comment type="caution">
    <text evidence="1">The sequence shown here is derived from an EMBL/GenBank/DDBJ whole genome shotgun (WGS) entry which is preliminary data.</text>
</comment>
<dbReference type="EMBL" id="LTBB01000010">
    <property type="protein sequence ID" value="KYH28394.1"/>
    <property type="molecule type" value="Genomic_DNA"/>
</dbReference>
<gene>
    <name evidence="1" type="ORF">CLCOL_18860</name>
</gene>
<reference evidence="1 2" key="1">
    <citation type="submission" date="2016-02" db="EMBL/GenBank/DDBJ databases">
        <title>Genome sequence of Clostridium colicanis DSM 13634.</title>
        <authorList>
            <person name="Poehlein A."/>
            <person name="Daniel R."/>
        </authorList>
    </citation>
    <scope>NUCLEOTIDE SEQUENCE [LARGE SCALE GENOMIC DNA]</scope>
    <source>
        <strain evidence="1 2">DSM 13634</strain>
    </source>
</reference>
<dbReference type="InterPro" id="IPR009078">
    <property type="entry name" value="Ferritin-like_SF"/>
</dbReference>
<dbReference type="InterPro" id="IPR012347">
    <property type="entry name" value="Ferritin-like"/>
</dbReference>